<feature type="disulfide bond" evidence="5">
    <location>
        <begin position="862"/>
        <end position="872"/>
    </location>
</feature>
<feature type="disulfide bond" evidence="5">
    <location>
        <begin position="796"/>
        <end position="806"/>
    </location>
</feature>
<dbReference type="GO" id="GO:0009986">
    <property type="term" value="C:cell surface"/>
    <property type="evidence" value="ECO:0007669"/>
    <property type="project" value="TreeGrafter"/>
</dbReference>
<feature type="disulfide bond" evidence="5">
    <location>
        <begin position="814"/>
        <end position="823"/>
    </location>
</feature>
<evidence type="ECO:0000256" key="4">
    <source>
        <dbReference type="ARBA" id="ARBA00023157"/>
    </source>
</evidence>
<dbReference type="SMART" id="SM00603">
    <property type="entry name" value="LCCL"/>
    <property type="match status" value="1"/>
</dbReference>
<dbReference type="Gene3D" id="2.60.120.260">
    <property type="entry name" value="Galactose-binding domain-like"/>
    <property type="match status" value="1"/>
</dbReference>
<keyword evidence="8" id="KW-1133">Transmembrane helix</keyword>
<gene>
    <name evidence="10" type="ORF">FCC1311_059542</name>
</gene>
<feature type="transmembrane region" description="Helical" evidence="8">
    <location>
        <begin position="1991"/>
        <end position="2013"/>
    </location>
</feature>
<dbReference type="SUPFAM" id="SSF101898">
    <property type="entry name" value="NHL repeat"/>
    <property type="match status" value="1"/>
</dbReference>
<evidence type="ECO:0000313" key="10">
    <source>
        <dbReference type="EMBL" id="GBG29733.1"/>
    </source>
</evidence>
<reference evidence="10 11" key="1">
    <citation type="submission" date="2017-12" db="EMBL/GenBank/DDBJ databases">
        <title>Sequencing, de novo assembly and annotation of complete genome of a new Thraustochytrid species, strain FCC1311.</title>
        <authorList>
            <person name="Sedici K."/>
            <person name="Godart F."/>
            <person name="Aiese Cigliano R."/>
            <person name="Sanseverino W."/>
            <person name="Barakat M."/>
            <person name="Ortet P."/>
            <person name="Marechal E."/>
            <person name="Cagnac O."/>
            <person name="Amato A."/>
        </authorList>
    </citation>
    <scope>NUCLEOTIDE SEQUENCE [LARGE SCALE GENOMIC DNA]</scope>
</reference>
<dbReference type="InterPro" id="IPR036609">
    <property type="entry name" value="LCCL_sf"/>
</dbReference>
<feature type="domain" description="EGF-like" evidence="9">
    <location>
        <begin position="792"/>
        <end position="824"/>
    </location>
</feature>
<proteinExistence type="predicted"/>
<dbReference type="Pfam" id="PF01436">
    <property type="entry name" value="NHL"/>
    <property type="match status" value="1"/>
</dbReference>
<dbReference type="InParanoid" id="A0A2R5GM74"/>
<dbReference type="PROSITE" id="PS50026">
    <property type="entry name" value="EGF_3"/>
    <property type="match status" value="4"/>
</dbReference>
<dbReference type="Gene3D" id="2.10.25.10">
    <property type="entry name" value="Laminin"/>
    <property type="match status" value="6"/>
</dbReference>
<dbReference type="Pfam" id="PF12661">
    <property type="entry name" value="hEGF"/>
    <property type="match status" value="2"/>
</dbReference>
<name>A0A2R5GM74_9STRA</name>
<evidence type="ECO:0000256" key="5">
    <source>
        <dbReference type="PROSITE-ProRule" id="PRU00076"/>
    </source>
</evidence>
<feature type="domain" description="EGF-like" evidence="9">
    <location>
        <begin position="1833"/>
        <end position="1864"/>
    </location>
</feature>
<dbReference type="PANTHER" id="PTHR14949">
    <property type="entry name" value="EGF-LIKE-DOMAIN, MULTIPLE 7, 8"/>
    <property type="match status" value="1"/>
</dbReference>
<keyword evidence="1 5" id="KW-0245">EGF-like domain</keyword>
<protein>
    <submittedName>
        <fullName evidence="10">Wnt inhibitory factor 1</fullName>
    </submittedName>
</protein>
<feature type="region of interest" description="Disordered" evidence="7">
    <location>
        <begin position="594"/>
        <end position="619"/>
    </location>
</feature>
<keyword evidence="8" id="KW-0472">Membrane</keyword>
<dbReference type="Proteomes" id="UP000241890">
    <property type="component" value="Unassembled WGS sequence"/>
</dbReference>
<dbReference type="Pfam" id="PF25021">
    <property type="entry name" value="TEN_NHL"/>
    <property type="match status" value="1"/>
</dbReference>
<keyword evidence="11" id="KW-1185">Reference proteome</keyword>
<dbReference type="Gene3D" id="2.170.130.20">
    <property type="entry name" value="LCCL-like domain"/>
    <property type="match status" value="1"/>
</dbReference>
<keyword evidence="4 5" id="KW-1015">Disulfide bond</keyword>
<dbReference type="PROSITE" id="PS01186">
    <property type="entry name" value="EGF_2"/>
    <property type="match status" value="4"/>
</dbReference>
<evidence type="ECO:0000256" key="3">
    <source>
        <dbReference type="ARBA" id="ARBA00022737"/>
    </source>
</evidence>
<sequence>MRLHRSWTEKHWCESVQEPHWPFAYAKRDGDALEIKGRVARNLKNMGHICRARGALSSCHRCESIACGSDLQSTCELQVQGVPWDELLPNIPAVSDTPWAIGGQHRNDFGSGSHACVMLSPDTCVKSSSADASLDYSACRARCWGYGVSASPEEVTFAPQHPDPMPARLETDAWILAESDLAKRPQGEAWLLAGASDAEAGHVDGPAADARFNEPTGIAIDKDRNVYVADSGNHVIRRIDGTTREVTTLAGIPGTPGSTDGAALSEATFDAPTSVALYYDWSVKTDPRTGSPISNGIGELTLLVSDANNHRIRKIVFTKDEALENLVVETLAGRKGEPPSPGFADGDAKEARFDTPAGIAVDDEGILFVADSHNHLVRRVMPNGDVTTVAGTLRARPAPPPSCRLPCLEGVPGQADGNTTHAKFFFPSDVAIGPEQTILVVDGNRLRRVTRIGLVSTIQGEVYQDSVHTVAGQLGAETSGRSDGSGTEASFNAPAGVTMDTLTGRVYMTDTMSCRVRRVTPASLVAQSLTCDTRLDDIVRPMGCASYEPPEDALMLMASDVMGNIHYNWETRNEGFKLEGWTQAERAFRGRTVHRCQGSPPRLDGSRSNGQTLGSRKDTDAEYFTNDEDRAQGTAIYVSCPSACESSSSAAVFGDPDEYTDDSSICRAAVHAGLGAGLIRVVLLPDRTADFSGSTANGVAAQARVGGWPRNFRLEAHPIKEVHVATVAGRPAAPLEDACGAPAALGSYELPMESQFRRPRGVAIAANVSLTKRGDLNWLYIADTGNHAIRAISATCAKVCENGGECIADDQCQCASGWEGDDCTTPICTGNPSNQRQICVAPDTYDCIPGYTNAPACDQALCVQTCHHGGECAAPDTCACASGWMDANCTTPVCDQTCGNGANCTAPNTCTCPSDWTGDDCRQPVCTQTCMNGGTCVAPDTCRCTPEYSGHDCSLPVCNQGFLVAEDPDSGVESPSLAQRIADAARRFTDPFDAEIRGLVWRQYVPCDLLHTETWCNSTNEFDCLQSARTVEDLSPPRNGYWRQVTGMVDGDDTMADTNGCFRIEVNYSAASTARARAPFPYETESANEDLTELWRFTPFTPYGWNAAFVPGPDDALASDFESRLYNWRAPGATDSDRMVAFVRWAAVGQGKYVCANGGSCVAPDTCRCAPGWQGFDCRTPICEQGYYEPPLTLSSHEVVVELENGTQVPAPFGYQGLYECSMRAFTEWENPLYMHDHPNFYSRYMDHHADEWSPENRYQLEPERPYYYDDMGWPATYYHTEPAGNYTNLGWTRKGYWTRISETAWQKGKCTVEYIRTCDAESSKVVQVADLRAGSALEDTQGPRVLDTFASYSPFIDYTSDKRVEAFGRWIKDGNECIDHVFRGCKNNGTCVAPATCSCDTVEGEDAIWEGDDCTVPVCSQKCSRSSSENLGLDNNEQPIFSKGIGNCTMPDTCTCERGWTGNECEVPLCAQECNNNGLCTAPDTCTCPRWQSLWRDDRHDGGRPLYQDDVGDPQLTGWTGYDCSTPICSQAEAFVPNDDLGTLRLGGYGLILYGDEPFNNVLFDDLTLPPYEPYTWSNDIPPVKVYRVEMRTYNEDLWDLPEEFLDESNRLCRMQKQRYCTNYPNQSPLRAEWSPGDGEVVRNDGRSYQSGCRADSGRFSDDMEDGGLVGFLCNVLEWEQGDYDSGRYIRQSNQASAYLFNSSAPLAVELSATPLWYRNQDAPVGEGVYQCYNMGSCVSPDVCSCSDGYSGYNCKTPLCRHRLPDDTVVSCLNGGTCTAKDSCTCDTWDSELPALYEDIKPGKTGYTGTACQIPICIQGTFDETCSEVSPGSEGCYRCENGGLCTAPDTCTCPEGWTGVDCSEPVCELRADVQTILDLQTTDPEKIKDFELDPCQNSKRFLYEGFLASQGNCSAPNTCTCFCKRRAYLDENGEWTEEPWHHPLGKDPPIGYIEGTLQCIEGYEGIKDYETGLFKSCHLIIYRPNWYEQYAITLIVFGCFILLCMFGTYIWIRRRIRQRYLLARAERRQGLEEDELSPKRRRKRRNGDKSVKKKKRRNSRKVM</sequence>
<dbReference type="GO" id="GO:0005576">
    <property type="term" value="C:extracellular region"/>
    <property type="evidence" value="ECO:0007669"/>
    <property type="project" value="TreeGrafter"/>
</dbReference>
<feature type="region of interest" description="Disordered" evidence="7">
    <location>
        <begin position="2033"/>
        <end position="2064"/>
    </location>
</feature>
<feature type="disulfide bond" evidence="5">
    <location>
        <begin position="944"/>
        <end position="953"/>
    </location>
</feature>
<comment type="caution">
    <text evidence="5">Lacks conserved residue(s) required for the propagation of feature annotation.</text>
</comment>
<dbReference type="InterPro" id="IPR000742">
    <property type="entry name" value="EGF"/>
</dbReference>
<evidence type="ECO:0000259" key="9">
    <source>
        <dbReference type="PROSITE" id="PS50026"/>
    </source>
</evidence>
<dbReference type="SMART" id="SM00181">
    <property type="entry name" value="EGF"/>
    <property type="match status" value="8"/>
</dbReference>
<dbReference type="Pfam" id="PF03815">
    <property type="entry name" value="LCCL"/>
    <property type="match status" value="1"/>
</dbReference>
<feature type="compositionally biased region" description="Basic residues" evidence="7">
    <location>
        <begin position="2040"/>
        <end position="2064"/>
    </location>
</feature>
<dbReference type="OrthoDB" id="10045365at2759"/>
<dbReference type="PROSITE" id="PS00022">
    <property type="entry name" value="EGF_1"/>
    <property type="match status" value="5"/>
</dbReference>
<keyword evidence="2" id="KW-0732">Signal</keyword>
<dbReference type="Gene3D" id="2.120.10.30">
    <property type="entry name" value="TolB, C-terminal domain"/>
    <property type="match status" value="3"/>
</dbReference>
<dbReference type="InterPro" id="IPR050969">
    <property type="entry name" value="Dev_Signal_Modulators"/>
</dbReference>
<feature type="disulfide bond" evidence="5">
    <location>
        <begin position="880"/>
        <end position="889"/>
    </location>
</feature>
<feature type="repeat" description="NHL" evidence="6">
    <location>
        <begin position="212"/>
        <end position="242"/>
    </location>
</feature>
<keyword evidence="3" id="KW-0677">Repeat</keyword>
<evidence type="ECO:0000256" key="6">
    <source>
        <dbReference type="PROSITE-ProRule" id="PRU00504"/>
    </source>
</evidence>
<evidence type="ECO:0000256" key="7">
    <source>
        <dbReference type="SAM" id="MobiDB-lite"/>
    </source>
</evidence>
<keyword evidence="8" id="KW-0812">Transmembrane</keyword>
<feature type="disulfide bond" evidence="5">
    <location>
        <begin position="1854"/>
        <end position="1863"/>
    </location>
</feature>
<dbReference type="GO" id="GO:0005102">
    <property type="term" value="F:signaling receptor binding"/>
    <property type="evidence" value="ECO:0007669"/>
    <property type="project" value="TreeGrafter"/>
</dbReference>
<feature type="disulfide bond" evidence="5">
    <location>
        <begin position="926"/>
        <end position="936"/>
    </location>
</feature>
<dbReference type="EMBL" id="BEYU01000065">
    <property type="protein sequence ID" value="GBG29733.1"/>
    <property type="molecule type" value="Genomic_DNA"/>
</dbReference>
<feature type="domain" description="EGF-like" evidence="9">
    <location>
        <begin position="858"/>
        <end position="890"/>
    </location>
</feature>
<dbReference type="InterPro" id="IPR001258">
    <property type="entry name" value="NHL_repeat"/>
</dbReference>
<evidence type="ECO:0000313" key="11">
    <source>
        <dbReference type="Proteomes" id="UP000241890"/>
    </source>
</evidence>
<dbReference type="InterPro" id="IPR056822">
    <property type="entry name" value="TEN_NHL"/>
</dbReference>
<dbReference type="PROSITE" id="PS51125">
    <property type="entry name" value="NHL"/>
    <property type="match status" value="1"/>
</dbReference>
<evidence type="ECO:0000256" key="1">
    <source>
        <dbReference type="ARBA" id="ARBA00022536"/>
    </source>
</evidence>
<evidence type="ECO:0000256" key="2">
    <source>
        <dbReference type="ARBA" id="ARBA00022729"/>
    </source>
</evidence>
<dbReference type="InterPro" id="IPR013032">
    <property type="entry name" value="EGF-like_CS"/>
</dbReference>
<dbReference type="SUPFAM" id="SSF69848">
    <property type="entry name" value="LCCL domain"/>
    <property type="match status" value="1"/>
</dbReference>
<organism evidence="10 11">
    <name type="scientific">Hondaea fermentalgiana</name>
    <dbReference type="NCBI Taxonomy" id="2315210"/>
    <lineage>
        <taxon>Eukaryota</taxon>
        <taxon>Sar</taxon>
        <taxon>Stramenopiles</taxon>
        <taxon>Bigyra</taxon>
        <taxon>Labyrinthulomycetes</taxon>
        <taxon>Thraustochytrida</taxon>
        <taxon>Thraustochytriidae</taxon>
        <taxon>Hondaea</taxon>
    </lineage>
</organism>
<dbReference type="PANTHER" id="PTHR14949:SF56">
    <property type="entry name" value="EGF-LIKE-DOMAIN, MULTIPLE 7"/>
    <property type="match status" value="1"/>
</dbReference>
<evidence type="ECO:0000256" key="8">
    <source>
        <dbReference type="SAM" id="Phobius"/>
    </source>
</evidence>
<dbReference type="InterPro" id="IPR011042">
    <property type="entry name" value="6-blade_b-propeller_TolB-like"/>
</dbReference>
<dbReference type="Pfam" id="PF25024">
    <property type="entry name" value="EGF_TEN"/>
    <property type="match status" value="1"/>
</dbReference>
<accession>A0A2R5GM74</accession>
<dbReference type="InterPro" id="IPR004043">
    <property type="entry name" value="LCCL"/>
</dbReference>
<comment type="caution">
    <text evidence="10">The sequence shown here is derived from an EMBL/GenBank/DDBJ whole genome shotgun (WGS) entry which is preliminary data.</text>
</comment>
<feature type="domain" description="EGF-like" evidence="9">
    <location>
        <begin position="922"/>
        <end position="954"/>
    </location>
</feature>